<keyword evidence="3" id="KW-1185">Reference proteome</keyword>
<proteinExistence type="predicted"/>
<dbReference type="AlphaFoldDB" id="A0AAV6G3E0"/>
<gene>
    <name evidence="2" type="ORF">AALO_G00201350</name>
</gene>
<evidence type="ECO:0008006" key="4">
    <source>
        <dbReference type="Google" id="ProtNLM"/>
    </source>
</evidence>
<evidence type="ECO:0000313" key="2">
    <source>
        <dbReference type="EMBL" id="KAG5269380.1"/>
    </source>
</evidence>
<feature type="transmembrane region" description="Helical" evidence="1">
    <location>
        <begin position="12"/>
        <end position="30"/>
    </location>
</feature>
<evidence type="ECO:0000256" key="1">
    <source>
        <dbReference type="SAM" id="Phobius"/>
    </source>
</evidence>
<evidence type="ECO:0000313" key="3">
    <source>
        <dbReference type="Proteomes" id="UP000823561"/>
    </source>
</evidence>
<dbReference type="Proteomes" id="UP000823561">
    <property type="component" value="Chromosome 15"/>
</dbReference>
<reference evidence="2" key="1">
    <citation type="submission" date="2020-10" db="EMBL/GenBank/DDBJ databases">
        <title>Chromosome-scale genome assembly of the Allis shad, Alosa alosa.</title>
        <authorList>
            <person name="Margot Z."/>
            <person name="Christophe K."/>
            <person name="Cabau C."/>
            <person name="Louis A."/>
            <person name="Berthelot C."/>
            <person name="Parey E."/>
            <person name="Roest Crollius H."/>
            <person name="Montfort J."/>
            <person name="Robinson-Rechavi M."/>
            <person name="Bucao C."/>
            <person name="Bouchez O."/>
            <person name="Gislard M."/>
            <person name="Lluch J."/>
            <person name="Milhes M."/>
            <person name="Lampietro C."/>
            <person name="Lopez Roques C."/>
            <person name="Donnadieu C."/>
            <person name="Braasch I."/>
            <person name="Desvignes T."/>
            <person name="Postlethwait J."/>
            <person name="Bobe J."/>
            <person name="Guiguen Y."/>
        </authorList>
    </citation>
    <scope>NUCLEOTIDE SEQUENCE</scope>
    <source>
        <strain evidence="2">M-15738</strain>
        <tissue evidence="2">Blood</tissue>
    </source>
</reference>
<keyword evidence="1" id="KW-0812">Transmembrane</keyword>
<dbReference type="EMBL" id="JADWDJ010000015">
    <property type="protein sequence ID" value="KAG5269380.1"/>
    <property type="molecule type" value="Genomic_DNA"/>
</dbReference>
<organism evidence="2 3">
    <name type="scientific">Alosa alosa</name>
    <name type="common">allis shad</name>
    <dbReference type="NCBI Taxonomy" id="278164"/>
    <lineage>
        <taxon>Eukaryota</taxon>
        <taxon>Metazoa</taxon>
        <taxon>Chordata</taxon>
        <taxon>Craniata</taxon>
        <taxon>Vertebrata</taxon>
        <taxon>Euteleostomi</taxon>
        <taxon>Actinopterygii</taxon>
        <taxon>Neopterygii</taxon>
        <taxon>Teleostei</taxon>
        <taxon>Clupei</taxon>
        <taxon>Clupeiformes</taxon>
        <taxon>Clupeoidei</taxon>
        <taxon>Clupeidae</taxon>
        <taxon>Alosa</taxon>
    </lineage>
</organism>
<sequence length="159" mass="18279">MHCNQNRQQYCIITDFMLVVCIQMYLVMLFKEVIKHPGIISCYQQVAQQCVDDPYGVNAVVVIEDQSFPLWRNHLTVPQQCVDDPYGFNATMVIGDRSFPLRRCHPFQLPVLAARPLPEPCNDGVEPLGVSMETCLDWERVQPKRSEEEEGRRGEHKGT</sequence>
<keyword evidence="1" id="KW-0472">Membrane</keyword>
<comment type="caution">
    <text evidence="2">The sequence shown here is derived from an EMBL/GenBank/DDBJ whole genome shotgun (WGS) entry which is preliminary data.</text>
</comment>
<keyword evidence="1" id="KW-1133">Transmembrane helix</keyword>
<protein>
    <recommendedName>
        <fullName evidence="4">DDE Tnp4 domain-containing protein</fullName>
    </recommendedName>
</protein>
<accession>A0AAV6G3E0</accession>
<name>A0AAV6G3E0_9TELE</name>